<evidence type="ECO:0000256" key="2">
    <source>
        <dbReference type="ARBA" id="ARBA00008335"/>
    </source>
</evidence>
<keyword evidence="3" id="KW-0813">Transport</keyword>
<feature type="transmembrane region" description="Helical" evidence="8">
    <location>
        <begin position="260"/>
        <end position="279"/>
    </location>
</feature>
<keyword evidence="5 8" id="KW-1133">Transmembrane helix</keyword>
<feature type="compositionally biased region" description="Polar residues" evidence="7">
    <location>
        <begin position="137"/>
        <end position="154"/>
    </location>
</feature>
<evidence type="ECO:0000256" key="5">
    <source>
        <dbReference type="ARBA" id="ARBA00022989"/>
    </source>
</evidence>
<evidence type="ECO:0000313" key="10">
    <source>
        <dbReference type="EMBL" id="TFK84375.1"/>
    </source>
</evidence>
<feature type="region of interest" description="Disordered" evidence="7">
    <location>
        <begin position="100"/>
        <end position="161"/>
    </location>
</feature>
<feature type="transmembrane region" description="Helical" evidence="8">
    <location>
        <begin position="236"/>
        <end position="254"/>
    </location>
</feature>
<evidence type="ECO:0000256" key="8">
    <source>
        <dbReference type="SAM" id="Phobius"/>
    </source>
</evidence>
<dbReference type="GO" id="GO:0022857">
    <property type="term" value="F:transmembrane transporter activity"/>
    <property type="evidence" value="ECO:0007669"/>
    <property type="project" value="InterPro"/>
</dbReference>
<dbReference type="GO" id="GO:0016020">
    <property type="term" value="C:membrane"/>
    <property type="evidence" value="ECO:0007669"/>
    <property type="project" value="TreeGrafter"/>
</dbReference>
<keyword evidence="11" id="KW-1185">Reference proteome</keyword>
<feature type="transmembrane region" description="Helical" evidence="8">
    <location>
        <begin position="469"/>
        <end position="487"/>
    </location>
</feature>
<name>A0A5C3P3Z4_9APHY</name>
<dbReference type="Proteomes" id="UP000308197">
    <property type="component" value="Unassembled WGS sequence"/>
</dbReference>
<evidence type="ECO:0000256" key="4">
    <source>
        <dbReference type="ARBA" id="ARBA00022692"/>
    </source>
</evidence>
<proteinExistence type="inferred from homology"/>
<dbReference type="Pfam" id="PF07690">
    <property type="entry name" value="MFS_1"/>
    <property type="match status" value="1"/>
</dbReference>
<feature type="transmembrane region" description="Helical" evidence="8">
    <location>
        <begin position="444"/>
        <end position="463"/>
    </location>
</feature>
<feature type="compositionally biased region" description="Basic and acidic residues" evidence="7">
    <location>
        <begin position="121"/>
        <end position="132"/>
    </location>
</feature>
<dbReference type="InterPro" id="IPR011701">
    <property type="entry name" value="MFS"/>
</dbReference>
<feature type="transmembrane region" description="Helical" evidence="8">
    <location>
        <begin position="499"/>
        <end position="521"/>
    </location>
</feature>
<feature type="transmembrane region" description="Helical" evidence="8">
    <location>
        <begin position="533"/>
        <end position="552"/>
    </location>
</feature>
<protein>
    <submittedName>
        <fullName evidence="10">MFS general substrate transporter</fullName>
    </submittedName>
</protein>
<keyword evidence="4 8" id="KW-0812">Transmembrane</keyword>
<feature type="domain" description="Major facilitator superfamily (MFS) profile" evidence="9">
    <location>
        <begin position="173"/>
        <end position="556"/>
    </location>
</feature>
<dbReference type="SUPFAM" id="SSF103473">
    <property type="entry name" value="MFS general substrate transporter"/>
    <property type="match status" value="1"/>
</dbReference>
<evidence type="ECO:0000256" key="3">
    <source>
        <dbReference type="ARBA" id="ARBA00022448"/>
    </source>
</evidence>
<evidence type="ECO:0000256" key="7">
    <source>
        <dbReference type="SAM" id="MobiDB-lite"/>
    </source>
</evidence>
<keyword evidence="6 8" id="KW-0472">Membrane</keyword>
<feature type="transmembrane region" description="Helical" evidence="8">
    <location>
        <begin position="299"/>
        <end position="316"/>
    </location>
</feature>
<dbReference type="Gene3D" id="1.20.1250.20">
    <property type="entry name" value="MFS general substrate transporter like domains"/>
    <property type="match status" value="2"/>
</dbReference>
<dbReference type="PANTHER" id="PTHR23514:SF3">
    <property type="entry name" value="BYPASS OF STOP CODON PROTEIN 6"/>
    <property type="match status" value="1"/>
</dbReference>
<evidence type="ECO:0000256" key="6">
    <source>
        <dbReference type="ARBA" id="ARBA00023136"/>
    </source>
</evidence>
<sequence length="560" mass="60199">MAESTNRNLTLTSIDVTEEQVQNHTPTVVFDSPLLRLRAAERAMLRAPAYPLGELASALPYEYPAATLNDRKRKWADSSHIRPLGPLPSAEREEIQLSSIIRSQSREEHPGTTTAIQTTDDGSRADVAHVGDVEGGPSTQSPSAVPTEADSTAQPPAVSPAERALQKRKGLMHFSAICWAVFVVGWCDGTTGPMLPRLQAHYHIGFAVVSLVFVTSACGFFLGAMANVYLTDKFGFGKVLLIGAVLQAIAFIAISPAGPFPLLCCAFVLSGFGLSLLHAHANGFVAALNSPTKMGIMHGVYGSGALVAPLVSTQFAKSDTHWSFHYIITVGLYLSVIACSWLVFRGKRQEVILEESGEKGTDDEATNTNKYKQILSLKEVHFIAAFALIYVGVEVTMGGWSVTYILEERHGSSSSGYIASGFFGGLMLGRVSLMWLNKMLGNRLALFLYAVVAIGLEITVWLIPSLLENAIAVALVGLVMGPMYPILMLHSTTILPRWLLTGCVGYIASIGQAGSAMLPFLTGLLASKFGIASLQPFIVSMISTLIVIWAVIPRARYVPA</sequence>
<dbReference type="EMBL" id="ML211320">
    <property type="protein sequence ID" value="TFK84375.1"/>
    <property type="molecule type" value="Genomic_DNA"/>
</dbReference>
<reference evidence="10 11" key="1">
    <citation type="journal article" date="2019" name="Nat. Ecol. Evol.">
        <title>Megaphylogeny resolves global patterns of mushroom evolution.</title>
        <authorList>
            <person name="Varga T."/>
            <person name="Krizsan K."/>
            <person name="Foldi C."/>
            <person name="Dima B."/>
            <person name="Sanchez-Garcia M."/>
            <person name="Sanchez-Ramirez S."/>
            <person name="Szollosi G.J."/>
            <person name="Szarkandi J.G."/>
            <person name="Papp V."/>
            <person name="Albert L."/>
            <person name="Andreopoulos W."/>
            <person name="Angelini C."/>
            <person name="Antonin V."/>
            <person name="Barry K.W."/>
            <person name="Bougher N.L."/>
            <person name="Buchanan P."/>
            <person name="Buyck B."/>
            <person name="Bense V."/>
            <person name="Catcheside P."/>
            <person name="Chovatia M."/>
            <person name="Cooper J."/>
            <person name="Damon W."/>
            <person name="Desjardin D."/>
            <person name="Finy P."/>
            <person name="Geml J."/>
            <person name="Haridas S."/>
            <person name="Hughes K."/>
            <person name="Justo A."/>
            <person name="Karasinski D."/>
            <person name="Kautmanova I."/>
            <person name="Kiss B."/>
            <person name="Kocsube S."/>
            <person name="Kotiranta H."/>
            <person name="LaButti K.M."/>
            <person name="Lechner B.E."/>
            <person name="Liimatainen K."/>
            <person name="Lipzen A."/>
            <person name="Lukacs Z."/>
            <person name="Mihaltcheva S."/>
            <person name="Morgado L.N."/>
            <person name="Niskanen T."/>
            <person name="Noordeloos M.E."/>
            <person name="Ohm R.A."/>
            <person name="Ortiz-Santana B."/>
            <person name="Ovrebo C."/>
            <person name="Racz N."/>
            <person name="Riley R."/>
            <person name="Savchenko A."/>
            <person name="Shiryaev A."/>
            <person name="Soop K."/>
            <person name="Spirin V."/>
            <person name="Szebenyi C."/>
            <person name="Tomsovsky M."/>
            <person name="Tulloss R.E."/>
            <person name="Uehling J."/>
            <person name="Grigoriev I.V."/>
            <person name="Vagvolgyi C."/>
            <person name="Papp T."/>
            <person name="Martin F.M."/>
            <person name="Miettinen O."/>
            <person name="Hibbett D.S."/>
            <person name="Nagy L.G."/>
        </authorList>
    </citation>
    <scope>NUCLEOTIDE SEQUENCE [LARGE SCALE GENOMIC DNA]</scope>
    <source>
        <strain evidence="10 11">HHB13444</strain>
    </source>
</reference>
<accession>A0A5C3P3Z4</accession>
<evidence type="ECO:0000259" key="9">
    <source>
        <dbReference type="PROSITE" id="PS50850"/>
    </source>
</evidence>
<evidence type="ECO:0000256" key="1">
    <source>
        <dbReference type="ARBA" id="ARBA00004127"/>
    </source>
</evidence>
<dbReference type="InterPro" id="IPR036259">
    <property type="entry name" value="MFS_trans_sf"/>
</dbReference>
<dbReference type="InterPro" id="IPR020846">
    <property type="entry name" value="MFS_dom"/>
</dbReference>
<dbReference type="AlphaFoldDB" id="A0A5C3P3Z4"/>
<feature type="transmembrane region" description="Helical" evidence="8">
    <location>
        <begin position="170"/>
        <end position="186"/>
    </location>
</feature>
<gene>
    <name evidence="10" type="ORF">K466DRAFT_588979</name>
</gene>
<comment type="similarity">
    <text evidence="2">Belongs to the major facilitator superfamily.</text>
</comment>
<feature type="transmembrane region" description="Helical" evidence="8">
    <location>
        <begin position="417"/>
        <end position="437"/>
    </location>
</feature>
<organism evidence="10 11">
    <name type="scientific">Polyporus arcularius HHB13444</name>
    <dbReference type="NCBI Taxonomy" id="1314778"/>
    <lineage>
        <taxon>Eukaryota</taxon>
        <taxon>Fungi</taxon>
        <taxon>Dikarya</taxon>
        <taxon>Basidiomycota</taxon>
        <taxon>Agaricomycotina</taxon>
        <taxon>Agaricomycetes</taxon>
        <taxon>Polyporales</taxon>
        <taxon>Polyporaceae</taxon>
        <taxon>Polyporus</taxon>
    </lineage>
</organism>
<feature type="transmembrane region" description="Helical" evidence="8">
    <location>
        <begin position="322"/>
        <end position="344"/>
    </location>
</feature>
<dbReference type="GO" id="GO:0012505">
    <property type="term" value="C:endomembrane system"/>
    <property type="evidence" value="ECO:0007669"/>
    <property type="project" value="UniProtKB-SubCell"/>
</dbReference>
<dbReference type="InParanoid" id="A0A5C3P3Z4"/>
<dbReference type="PROSITE" id="PS50850">
    <property type="entry name" value="MFS"/>
    <property type="match status" value="1"/>
</dbReference>
<dbReference type="InterPro" id="IPR051788">
    <property type="entry name" value="MFS_Transporter"/>
</dbReference>
<feature type="transmembrane region" description="Helical" evidence="8">
    <location>
        <begin position="206"/>
        <end position="229"/>
    </location>
</feature>
<feature type="transmembrane region" description="Helical" evidence="8">
    <location>
        <begin position="380"/>
        <end position="405"/>
    </location>
</feature>
<dbReference type="STRING" id="1314778.A0A5C3P3Z4"/>
<feature type="compositionally biased region" description="Polar residues" evidence="7">
    <location>
        <begin position="111"/>
        <end position="120"/>
    </location>
</feature>
<dbReference type="PANTHER" id="PTHR23514">
    <property type="entry name" value="BYPASS OF STOP CODON PROTEIN 6"/>
    <property type="match status" value="1"/>
</dbReference>
<evidence type="ECO:0000313" key="11">
    <source>
        <dbReference type="Proteomes" id="UP000308197"/>
    </source>
</evidence>
<comment type="subcellular location">
    <subcellularLocation>
        <location evidence="1">Endomembrane system</location>
        <topology evidence="1">Multi-pass membrane protein</topology>
    </subcellularLocation>
</comment>
<dbReference type="FunFam" id="1.20.1250.20:FF:000286">
    <property type="entry name" value="MFS efflux transporter"/>
    <property type="match status" value="1"/>
</dbReference>